<dbReference type="RefSeq" id="XP_021874572.1">
    <property type="nucleotide sequence ID" value="XM_022017718.1"/>
</dbReference>
<dbReference type="InterPro" id="IPR039228">
    <property type="entry name" value="SZRD1"/>
</dbReference>
<dbReference type="PANTHER" id="PTHR31796">
    <property type="entry name" value="SUZ DOMAIN-CONTAINING PROTEIN 1"/>
    <property type="match status" value="1"/>
</dbReference>
<dbReference type="GeneID" id="33559527"/>
<feature type="compositionally biased region" description="Polar residues" evidence="1">
    <location>
        <begin position="24"/>
        <end position="36"/>
    </location>
</feature>
<proteinExistence type="predicted"/>
<feature type="region of interest" description="Disordered" evidence="1">
    <location>
        <begin position="1"/>
        <end position="103"/>
    </location>
</feature>
<feature type="compositionally biased region" description="Basic and acidic residues" evidence="1">
    <location>
        <begin position="151"/>
        <end position="166"/>
    </location>
</feature>
<evidence type="ECO:0000313" key="3">
    <source>
        <dbReference type="EMBL" id="ORX40893.1"/>
    </source>
</evidence>
<feature type="compositionally biased region" description="Polar residues" evidence="1">
    <location>
        <begin position="171"/>
        <end position="194"/>
    </location>
</feature>
<feature type="compositionally biased region" description="Polar residues" evidence="1">
    <location>
        <begin position="135"/>
        <end position="150"/>
    </location>
</feature>
<dbReference type="PANTHER" id="PTHR31796:SF2">
    <property type="entry name" value="SUZ DOMAIN-CONTAINING PROTEIN 1"/>
    <property type="match status" value="1"/>
</dbReference>
<name>A0A1Y1US88_9TREE</name>
<protein>
    <recommendedName>
        <fullName evidence="2">SUZ domain-containing protein</fullName>
    </recommendedName>
</protein>
<dbReference type="Proteomes" id="UP000193218">
    <property type="component" value="Unassembled WGS sequence"/>
</dbReference>
<dbReference type="Pfam" id="PF12752">
    <property type="entry name" value="SUZ"/>
    <property type="match status" value="1"/>
</dbReference>
<dbReference type="InParanoid" id="A0A1Y1US88"/>
<accession>A0A1Y1US88</accession>
<sequence>MSNEVSLMNPIQREQDDDDWETADLSNTARKNQGSSRPAVGGTAASLRPSAPAFVPRPAAPSKPATGQPSRNNSGDDEWFGSRRPVSNRQIWESANNSAPPTVIAPSAVHIDAGTIGTHMPPAPVMQILRRPADSTGNTGRRSTPGTGTKTLERREEEYRLARERIFGPPTGSNEPGQAASSGTHSANRSRSGTPTGGRSKAGSPQPGFIGDSGYGGPHTTGRLSGPGERKTSSPGIMRQPKGPSAGGGFGR</sequence>
<dbReference type="OrthoDB" id="2576409at2759"/>
<comment type="caution">
    <text evidence="3">The sequence shown here is derived from an EMBL/GenBank/DDBJ whole genome shotgun (WGS) entry which is preliminary data.</text>
</comment>
<feature type="domain" description="SUZ" evidence="2">
    <location>
        <begin position="98"/>
        <end position="171"/>
    </location>
</feature>
<evidence type="ECO:0000256" key="1">
    <source>
        <dbReference type="SAM" id="MobiDB-lite"/>
    </source>
</evidence>
<keyword evidence="4" id="KW-1185">Reference proteome</keyword>
<dbReference type="STRING" id="4999.A0A1Y1US88"/>
<evidence type="ECO:0000259" key="2">
    <source>
        <dbReference type="PROSITE" id="PS51673"/>
    </source>
</evidence>
<evidence type="ECO:0000313" key="4">
    <source>
        <dbReference type="Proteomes" id="UP000193218"/>
    </source>
</evidence>
<reference evidence="3 4" key="1">
    <citation type="submission" date="2017-03" db="EMBL/GenBank/DDBJ databases">
        <title>Widespread Adenine N6-methylation of Active Genes in Fungi.</title>
        <authorList>
            <consortium name="DOE Joint Genome Institute"/>
            <person name="Mondo S.J."/>
            <person name="Dannebaum R.O."/>
            <person name="Kuo R.C."/>
            <person name="Louie K.B."/>
            <person name="Bewick A.J."/>
            <person name="Labutti K."/>
            <person name="Haridas S."/>
            <person name="Kuo A."/>
            <person name="Salamov A."/>
            <person name="Ahrendt S.R."/>
            <person name="Lau R."/>
            <person name="Bowen B.P."/>
            <person name="Lipzen A."/>
            <person name="Sullivan W."/>
            <person name="Andreopoulos W.B."/>
            <person name="Clum A."/>
            <person name="Lindquist E."/>
            <person name="Daum C."/>
            <person name="Northen T.R."/>
            <person name="Ramamoorthy G."/>
            <person name="Schmitz R.J."/>
            <person name="Gryganskyi A."/>
            <person name="Culley D."/>
            <person name="Magnuson J."/>
            <person name="James T.Y."/>
            <person name="O'Malley M.A."/>
            <person name="Stajich J.E."/>
            <person name="Spatafora J.W."/>
            <person name="Visel A."/>
            <person name="Grigoriev I.V."/>
        </authorList>
    </citation>
    <scope>NUCLEOTIDE SEQUENCE [LARGE SCALE GENOMIC DNA]</scope>
    <source>
        <strain evidence="3 4">NRRL Y-17943</strain>
    </source>
</reference>
<feature type="region of interest" description="Disordered" evidence="1">
    <location>
        <begin position="115"/>
        <end position="252"/>
    </location>
</feature>
<dbReference type="EMBL" id="NBSH01000001">
    <property type="protein sequence ID" value="ORX40893.1"/>
    <property type="molecule type" value="Genomic_DNA"/>
</dbReference>
<feature type="compositionally biased region" description="Polar residues" evidence="1">
    <location>
        <begin position="85"/>
        <end position="100"/>
    </location>
</feature>
<organism evidence="3 4">
    <name type="scientific">Kockovaella imperatae</name>
    <dbReference type="NCBI Taxonomy" id="4999"/>
    <lineage>
        <taxon>Eukaryota</taxon>
        <taxon>Fungi</taxon>
        <taxon>Dikarya</taxon>
        <taxon>Basidiomycota</taxon>
        <taxon>Agaricomycotina</taxon>
        <taxon>Tremellomycetes</taxon>
        <taxon>Tremellales</taxon>
        <taxon>Cuniculitremaceae</taxon>
        <taxon>Kockovaella</taxon>
    </lineage>
</organism>
<gene>
    <name evidence="3" type="ORF">BD324DRAFT_647797</name>
</gene>
<dbReference type="AlphaFoldDB" id="A0A1Y1US88"/>
<dbReference type="InterPro" id="IPR024771">
    <property type="entry name" value="SUZ"/>
</dbReference>
<dbReference type="PROSITE" id="PS51673">
    <property type="entry name" value="SUZ"/>
    <property type="match status" value="1"/>
</dbReference>